<dbReference type="InterPro" id="IPR012337">
    <property type="entry name" value="RNaseH-like_sf"/>
</dbReference>
<keyword evidence="1" id="KW-0695">RNA-directed DNA polymerase</keyword>
<accession>A0ABQ4ZGD8</accession>
<comment type="caution">
    <text evidence="1">The sequence shown here is derived from an EMBL/GenBank/DDBJ whole genome shotgun (WGS) entry which is preliminary data.</text>
</comment>
<dbReference type="PANTHER" id="PTHR48475:SF2">
    <property type="entry name" value="RIBONUCLEASE H"/>
    <property type="match status" value="1"/>
</dbReference>
<reference evidence="1" key="1">
    <citation type="journal article" date="2022" name="Int. J. Mol. Sci.">
        <title>Draft Genome of Tanacetum Coccineum: Genomic Comparison of Closely Related Tanacetum-Family Plants.</title>
        <authorList>
            <person name="Yamashiro T."/>
            <person name="Shiraishi A."/>
            <person name="Nakayama K."/>
            <person name="Satake H."/>
        </authorList>
    </citation>
    <scope>NUCLEOTIDE SEQUENCE</scope>
</reference>
<reference evidence="1" key="2">
    <citation type="submission" date="2022-01" db="EMBL/GenBank/DDBJ databases">
        <authorList>
            <person name="Yamashiro T."/>
            <person name="Shiraishi A."/>
            <person name="Satake H."/>
            <person name="Nakayama K."/>
        </authorList>
    </citation>
    <scope>NUCLEOTIDE SEQUENCE</scope>
</reference>
<keyword evidence="1" id="KW-0808">Transferase</keyword>
<dbReference type="EMBL" id="BQNB010011266">
    <property type="protein sequence ID" value="GJS88351.1"/>
    <property type="molecule type" value="Genomic_DNA"/>
</dbReference>
<evidence type="ECO:0000313" key="1">
    <source>
        <dbReference type="EMBL" id="GJS88351.1"/>
    </source>
</evidence>
<evidence type="ECO:0000313" key="2">
    <source>
        <dbReference type="Proteomes" id="UP001151760"/>
    </source>
</evidence>
<dbReference type="GO" id="GO:0003964">
    <property type="term" value="F:RNA-directed DNA polymerase activity"/>
    <property type="evidence" value="ECO:0007669"/>
    <property type="project" value="UniProtKB-KW"/>
</dbReference>
<dbReference type="Gene3D" id="3.30.420.10">
    <property type="entry name" value="Ribonuclease H-like superfamily/Ribonuclease H"/>
    <property type="match status" value="1"/>
</dbReference>
<gene>
    <name evidence="1" type="ORF">Tco_0770987</name>
</gene>
<keyword evidence="2" id="KW-1185">Reference proteome</keyword>
<sequence length="143" mass="16093">MVERANRILGEGIKARLDKRSKDWMDEVSYVLWAHRTMIKSSNGDTPFSLTYGTKAVIPAEIGMPTLCTKRSIDLGEYDIQYRPIISIKGQILADFIVERPKDDSLVAPMEVEEELLDPWTLFTDGSSYIDGSGARLILTIPE</sequence>
<organism evidence="1 2">
    <name type="scientific">Tanacetum coccineum</name>
    <dbReference type="NCBI Taxonomy" id="301880"/>
    <lineage>
        <taxon>Eukaryota</taxon>
        <taxon>Viridiplantae</taxon>
        <taxon>Streptophyta</taxon>
        <taxon>Embryophyta</taxon>
        <taxon>Tracheophyta</taxon>
        <taxon>Spermatophyta</taxon>
        <taxon>Magnoliopsida</taxon>
        <taxon>eudicotyledons</taxon>
        <taxon>Gunneridae</taxon>
        <taxon>Pentapetalae</taxon>
        <taxon>asterids</taxon>
        <taxon>campanulids</taxon>
        <taxon>Asterales</taxon>
        <taxon>Asteraceae</taxon>
        <taxon>Asteroideae</taxon>
        <taxon>Anthemideae</taxon>
        <taxon>Anthemidinae</taxon>
        <taxon>Tanacetum</taxon>
    </lineage>
</organism>
<dbReference type="SUPFAM" id="SSF53098">
    <property type="entry name" value="Ribonuclease H-like"/>
    <property type="match status" value="1"/>
</dbReference>
<dbReference type="PANTHER" id="PTHR48475">
    <property type="entry name" value="RIBONUCLEASE H"/>
    <property type="match status" value="1"/>
</dbReference>
<name>A0ABQ4ZGD8_9ASTR</name>
<proteinExistence type="predicted"/>
<dbReference type="InterPro" id="IPR036397">
    <property type="entry name" value="RNaseH_sf"/>
</dbReference>
<protein>
    <submittedName>
        <fullName evidence="1">Reverse transcriptase domain-containing protein</fullName>
    </submittedName>
</protein>
<keyword evidence="1" id="KW-0548">Nucleotidyltransferase</keyword>
<dbReference type="Proteomes" id="UP001151760">
    <property type="component" value="Unassembled WGS sequence"/>
</dbReference>